<dbReference type="InterPro" id="IPR007863">
    <property type="entry name" value="Peptidase_M16_C"/>
</dbReference>
<evidence type="ECO:0000256" key="7">
    <source>
        <dbReference type="ARBA" id="ARBA00023049"/>
    </source>
</evidence>
<evidence type="ECO:0000256" key="6">
    <source>
        <dbReference type="ARBA" id="ARBA00022833"/>
    </source>
</evidence>
<name>A0ABT8BUZ8_9VIBR</name>
<comment type="cofactor">
    <cofactor evidence="1">
        <name>Zn(2+)</name>
        <dbReference type="ChEBI" id="CHEBI:29105"/>
    </cofactor>
</comment>
<proteinExistence type="inferred from homology"/>
<keyword evidence="5" id="KW-0378">Hydrolase</keyword>
<dbReference type="RefSeq" id="WP_170882006.1">
    <property type="nucleotide sequence ID" value="NZ_JABEYA020000001.1"/>
</dbReference>
<dbReference type="PANTHER" id="PTHR43690:SF17">
    <property type="entry name" value="PROTEIN YHJJ"/>
    <property type="match status" value="1"/>
</dbReference>
<dbReference type="Pfam" id="PF00675">
    <property type="entry name" value="Peptidase_M16"/>
    <property type="match status" value="1"/>
</dbReference>
<sequence length="914" mass="104216">MNKSLLFVLLLLSGCAQQSNPVAFKPNNNWSTGVLDNGLKYHIYPLETEALSLRLFVHAGSLQETPSQRGYAHFVEHMAFNGSENFTPNEVIELMEKTGASGYDVNAYTSFQETMYRLTLPNQDELDKGLLWLRDVANRVSFDPAEVERERGVVLAEYRRATPKHPSFYSQEYDFRIRESVYEDKSPIGVPETLNNATSDSLRAFYRSWYQPQYSELILVGDVNRKDMEAKIEQMFGDWQPTTEAPKPQRVSVERNPGDFITQLDGHGSATFNLSFPRGDKHQGTRDQQVRYWMDDIAAQLIELRLDAVFERQALPLQELVSELYYSQDQRVYESLISFAPQNRTQVQTLFLQTLAAVRDHGVTQAELDSVRASYRKMRKYAEEDWHWRTAQEFAEEKTDEIALGEPTQSLRSYTRSLDQLLRQTNLTRVNQHLKGMLSSKYDVSTGVASSESIASLEQTLPEWKSMYSMLGINEDSAPLHMGSFVEPQQSKPLPAPVQLNDDEQTWALDNGIDIVFDSDSNNDFATVVYMSAGGNAALDRSLIPASQLLISTIIRSGIAEFNGSDLKAYLRTQNIDMQMYINGSEHGVEITLPKEKLVDALRLINNAILHANVDQQQLDVLKKEQAYHLITHLKQPLGQWDDAVLTNTYARDSRYYPVYAHDMDGITVEQLQQAYQQLFHQSRNSKLVIVADVDVDQFRDGLETYVTTLPLTTASLPSYRQAFSSRPDKKINLAIGDQNDAHYMLKLISNDVRAQDIQLALIDDVLEIIVQQHLDKVIREQLSLDYSPEAYYWIDYNQPQTVWTMKVQSESTSLAEVEQAVDEIVSQLSDTLTQQDVETAKKQLDGTLKEDTNNSVDKAWYKALFRVNRFGENSFDTLQKTVDSITIDQVRQRAREAFGAQAQPFKYILSPLD</sequence>
<organism evidence="12 13">
    <name type="scientific">Vibrio ostreicida</name>
    <dbReference type="NCBI Taxonomy" id="526588"/>
    <lineage>
        <taxon>Bacteria</taxon>
        <taxon>Pseudomonadati</taxon>
        <taxon>Pseudomonadota</taxon>
        <taxon>Gammaproteobacteria</taxon>
        <taxon>Vibrionales</taxon>
        <taxon>Vibrionaceae</taxon>
        <taxon>Vibrio</taxon>
    </lineage>
</organism>
<comment type="caution">
    <text evidence="12">The sequence shown here is derived from an EMBL/GenBank/DDBJ whole genome shotgun (WGS) entry which is preliminary data.</text>
</comment>
<dbReference type="PROSITE" id="PS00143">
    <property type="entry name" value="INSULINASE"/>
    <property type="match status" value="1"/>
</dbReference>
<dbReference type="Gene3D" id="3.30.830.10">
    <property type="entry name" value="Metalloenzyme, LuxS/M16 peptidase-like"/>
    <property type="match status" value="4"/>
</dbReference>
<keyword evidence="7" id="KW-0482">Metalloprotease</keyword>
<evidence type="ECO:0000256" key="4">
    <source>
        <dbReference type="ARBA" id="ARBA00022723"/>
    </source>
</evidence>
<protein>
    <submittedName>
        <fullName evidence="12">Insulinase family protein</fullName>
    </submittedName>
</protein>
<evidence type="ECO:0000256" key="2">
    <source>
        <dbReference type="ARBA" id="ARBA00007261"/>
    </source>
</evidence>
<feature type="domain" description="Peptidase M16 N-terminal" evidence="10">
    <location>
        <begin position="49"/>
        <end position="165"/>
    </location>
</feature>
<dbReference type="InterPro" id="IPR050626">
    <property type="entry name" value="Peptidase_M16"/>
</dbReference>
<feature type="domain" description="Peptidase M16 C-terminal" evidence="11">
    <location>
        <begin position="667"/>
        <end position="845"/>
    </location>
</feature>
<evidence type="ECO:0000256" key="8">
    <source>
        <dbReference type="RuleBase" id="RU004447"/>
    </source>
</evidence>
<evidence type="ECO:0000256" key="1">
    <source>
        <dbReference type="ARBA" id="ARBA00001947"/>
    </source>
</evidence>
<dbReference type="PROSITE" id="PS51257">
    <property type="entry name" value="PROKAR_LIPOPROTEIN"/>
    <property type="match status" value="1"/>
</dbReference>
<keyword evidence="6" id="KW-0862">Zinc</keyword>
<feature type="domain" description="Peptidase M16 C-terminal" evidence="11">
    <location>
        <begin position="197"/>
        <end position="374"/>
    </location>
</feature>
<dbReference type="SUPFAM" id="SSF63411">
    <property type="entry name" value="LuxS/MPP-like metallohydrolase"/>
    <property type="match status" value="3"/>
</dbReference>
<dbReference type="Proteomes" id="UP001238540">
    <property type="component" value="Unassembled WGS sequence"/>
</dbReference>
<evidence type="ECO:0000259" key="11">
    <source>
        <dbReference type="Pfam" id="PF05193"/>
    </source>
</evidence>
<keyword evidence="3" id="KW-0645">Protease</keyword>
<dbReference type="Pfam" id="PF05193">
    <property type="entry name" value="Peptidase_M16_C"/>
    <property type="match status" value="2"/>
</dbReference>
<keyword evidence="13" id="KW-1185">Reference proteome</keyword>
<dbReference type="EMBL" id="JAUFQC010000001">
    <property type="protein sequence ID" value="MDN3610264.1"/>
    <property type="molecule type" value="Genomic_DNA"/>
</dbReference>
<keyword evidence="9" id="KW-0732">Signal</keyword>
<evidence type="ECO:0000313" key="12">
    <source>
        <dbReference type="EMBL" id="MDN3610264.1"/>
    </source>
</evidence>
<dbReference type="InterPro" id="IPR001431">
    <property type="entry name" value="Pept_M16_Zn_BS"/>
</dbReference>
<reference evidence="13" key="1">
    <citation type="journal article" date="2019" name="Int. J. Syst. Evol. Microbiol.">
        <title>The Global Catalogue of Microorganisms (GCM) 10K type strain sequencing project: providing services to taxonomists for standard genome sequencing and annotation.</title>
        <authorList>
            <consortium name="The Broad Institute Genomics Platform"/>
            <consortium name="The Broad Institute Genome Sequencing Center for Infectious Disease"/>
            <person name="Wu L."/>
            <person name="Ma J."/>
        </authorList>
    </citation>
    <scope>NUCLEOTIDE SEQUENCE [LARGE SCALE GENOMIC DNA]</scope>
    <source>
        <strain evidence="13">CECT 7398</strain>
    </source>
</reference>
<evidence type="ECO:0000259" key="10">
    <source>
        <dbReference type="Pfam" id="PF00675"/>
    </source>
</evidence>
<evidence type="ECO:0000256" key="5">
    <source>
        <dbReference type="ARBA" id="ARBA00022801"/>
    </source>
</evidence>
<evidence type="ECO:0000256" key="9">
    <source>
        <dbReference type="SAM" id="SignalP"/>
    </source>
</evidence>
<dbReference type="PANTHER" id="PTHR43690">
    <property type="entry name" value="NARDILYSIN"/>
    <property type="match status" value="1"/>
</dbReference>
<dbReference type="InterPro" id="IPR011249">
    <property type="entry name" value="Metalloenz_LuxS/M16"/>
</dbReference>
<dbReference type="InterPro" id="IPR011765">
    <property type="entry name" value="Pept_M16_N"/>
</dbReference>
<evidence type="ECO:0000256" key="3">
    <source>
        <dbReference type="ARBA" id="ARBA00022670"/>
    </source>
</evidence>
<gene>
    <name evidence="12" type="ORF">QWZ16_11180</name>
</gene>
<keyword evidence="4" id="KW-0479">Metal-binding</keyword>
<comment type="similarity">
    <text evidence="2 8">Belongs to the peptidase M16 family.</text>
</comment>
<feature type="chain" id="PRO_5045408670" evidence="9">
    <location>
        <begin position="19"/>
        <end position="914"/>
    </location>
</feature>
<evidence type="ECO:0000313" key="13">
    <source>
        <dbReference type="Proteomes" id="UP001238540"/>
    </source>
</evidence>
<feature type="signal peptide" evidence="9">
    <location>
        <begin position="1"/>
        <end position="18"/>
    </location>
</feature>
<accession>A0ABT8BUZ8</accession>